<dbReference type="Pfam" id="PF13837">
    <property type="entry name" value="Myb_DNA-bind_4"/>
    <property type="match status" value="1"/>
</dbReference>
<evidence type="ECO:0000256" key="6">
    <source>
        <dbReference type="SAM" id="MobiDB-lite"/>
    </source>
</evidence>
<comment type="subcellular location">
    <subcellularLocation>
        <location evidence="1">Cell membrane</location>
        <topology evidence="1">Peripheral membrane protein</topology>
    </subcellularLocation>
    <subcellularLocation>
        <location evidence="2">Golgi apparatus membrane</location>
        <topology evidence="2">Peripheral membrane protein</topology>
    </subcellularLocation>
</comment>
<dbReference type="Gene3D" id="3.40.525.10">
    <property type="entry name" value="CRAL-TRIO lipid binding domain"/>
    <property type="match status" value="1"/>
</dbReference>
<dbReference type="SUPFAM" id="SSF52087">
    <property type="entry name" value="CRAL/TRIO domain"/>
    <property type="match status" value="1"/>
</dbReference>
<feature type="compositionally biased region" description="Acidic residues" evidence="6">
    <location>
        <begin position="708"/>
        <end position="740"/>
    </location>
</feature>
<dbReference type="SUPFAM" id="SSF46938">
    <property type="entry name" value="CRAL/TRIO N-terminal domain"/>
    <property type="match status" value="1"/>
</dbReference>
<feature type="compositionally biased region" description="Basic residues" evidence="6">
    <location>
        <begin position="830"/>
        <end position="849"/>
    </location>
</feature>
<dbReference type="SMART" id="SM01100">
    <property type="entry name" value="CRAL_TRIO_N"/>
    <property type="match status" value="1"/>
</dbReference>
<dbReference type="PROSITE" id="PS50191">
    <property type="entry name" value="CRAL_TRIO"/>
    <property type="match status" value="1"/>
</dbReference>
<keyword evidence="3" id="KW-0653">Protein transport</keyword>
<evidence type="ECO:0000256" key="3">
    <source>
        <dbReference type="ARBA" id="ARBA00022927"/>
    </source>
</evidence>
<dbReference type="Gene3D" id="1.10.8.20">
    <property type="entry name" value="N-terminal domain of phosphatidylinositol transfer protein sec14p"/>
    <property type="match status" value="1"/>
</dbReference>
<feature type="compositionally biased region" description="Low complexity" evidence="6">
    <location>
        <begin position="615"/>
        <end position="627"/>
    </location>
</feature>
<dbReference type="Pfam" id="PF00650">
    <property type="entry name" value="CRAL_TRIO"/>
    <property type="match status" value="1"/>
</dbReference>
<reference evidence="8" key="1">
    <citation type="submission" date="2020-06" db="EMBL/GenBank/DDBJ databases">
        <authorList>
            <person name="Li T."/>
            <person name="Hu X."/>
            <person name="Zhang T."/>
            <person name="Song X."/>
            <person name="Zhang H."/>
            <person name="Dai N."/>
            <person name="Sheng W."/>
            <person name="Hou X."/>
            <person name="Wei L."/>
        </authorList>
    </citation>
    <scope>NUCLEOTIDE SEQUENCE</scope>
    <source>
        <strain evidence="8">KEN8</strain>
        <tissue evidence="8">Leaf</tissue>
    </source>
</reference>
<comment type="caution">
    <text evidence="8">The sequence shown here is derived from an EMBL/GenBank/DDBJ whole genome shotgun (WGS) entry which is preliminary data.</text>
</comment>
<evidence type="ECO:0000256" key="2">
    <source>
        <dbReference type="ARBA" id="ARBA00004395"/>
    </source>
</evidence>
<proteinExistence type="inferred from homology"/>
<gene>
    <name evidence="8" type="ORF">Scaly_0342500</name>
</gene>
<dbReference type="PANTHER" id="PTHR45657:SF43">
    <property type="entry name" value="PHOSPHATIDYLINOSITOL_PHOSPHATIDYLCHOLINE TRANSFER PROTEIN SFH9"/>
    <property type="match status" value="1"/>
</dbReference>
<keyword evidence="3" id="KW-0813">Transport</keyword>
<feature type="region of interest" description="Disordered" evidence="6">
    <location>
        <begin position="1"/>
        <end position="24"/>
    </location>
</feature>
<comment type="similarity">
    <text evidence="5">Belongs to the SFH family.</text>
</comment>
<dbReference type="GO" id="GO:0000139">
    <property type="term" value="C:Golgi membrane"/>
    <property type="evidence" value="ECO:0007669"/>
    <property type="project" value="UniProtKB-SubCell"/>
</dbReference>
<feature type="compositionally biased region" description="Acidic residues" evidence="6">
    <location>
        <begin position="632"/>
        <end position="643"/>
    </location>
</feature>
<evidence type="ECO:0000256" key="5">
    <source>
        <dbReference type="ARBA" id="ARBA00038020"/>
    </source>
</evidence>
<feature type="region of interest" description="Disordered" evidence="6">
    <location>
        <begin position="818"/>
        <end position="849"/>
    </location>
</feature>
<accession>A0AAW2SCG6</accession>
<dbReference type="GO" id="GO:0015031">
    <property type="term" value="P:protein transport"/>
    <property type="evidence" value="ECO:0007669"/>
    <property type="project" value="UniProtKB-KW"/>
</dbReference>
<dbReference type="SMART" id="SM00516">
    <property type="entry name" value="SEC14"/>
    <property type="match status" value="1"/>
</dbReference>
<dbReference type="InterPro" id="IPR011074">
    <property type="entry name" value="CRAL/TRIO_N_dom"/>
</dbReference>
<dbReference type="EMBL" id="JACGWM010000002">
    <property type="protein sequence ID" value="KAL0389854.1"/>
    <property type="molecule type" value="Genomic_DNA"/>
</dbReference>
<dbReference type="InterPro" id="IPR001251">
    <property type="entry name" value="CRAL-TRIO_dom"/>
</dbReference>
<dbReference type="InterPro" id="IPR051026">
    <property type="entry name" value="PI/PC_transfer"/>
</dbReference>
<dbReference type="PANTHER" id="PTHR45657">
    <property type="entry name" value="CRAL-TRIO DOMAIN-CONTAINING PROTEIN YKL091C-RELATED"/>
    <property type="match status" value="1"/>
</dbReference>
<evidence type="ECO:0000256" key="1">
    <source>
        <dbReference type="ARBA" id="ARBA00004202"/>
    </source>
</evidence>
<feature type="region of interest" description="Disordered" evidence="6">
    <location>
        <begin position="591"/>
        <end position="643"/>
    </location>
</feature>
<reference evidence="8" key="2">
    <citation type="journal article" date="2024" name="Plant">
        <title>Genomic evolution and insights into agronomic trait innovations of Sesamum species.</title>
        <authorList>
            <person name="Miao H."/>
            <person name="Wang L."/>
            <person name="Qu L."/>
            <person name="Liu H."/>
            <person name="Sun Y."/>
            <person name="Le M."/>
            <person name="Wang Q."/>
            <person name="Wei S."/>
            <person name="Zheng Y."/>
            <person name="Lin W."/>
            <person name="Duan Y."/>
            <person name="Cao H."/>
            <person name="Xiong S."/>
            <person name="Wang X."/>
            <person name="Wei L."/>
            <person name="Li C."/>
            <person name="Ma Q."/>
            <person name="Ju M."/>
            <person name="Zhao R."/>
            <person name="Li G."/>
            <person name="Mu C."/>
            <person name="Tian Q."/>
            <person name="Mei H."/>
            <person name="Zhang T."/>
            <person name="Gao T."/>
            <person name="Zhang H."/>
        </authorList>
    </citation>
    <scope>NUCLEOTIDE SEQUENCE</scope>
    <source>
        <strain evidence="8">KEN8</strain>
    </source>
</reference>
<feature type="region of interest" description="Disordered" evidence="6">
    <location>
        <begin position="702"/>
        <end position="742"/>
    </location>
</feature>
<dbReference type="InterPro" id="IPR036865">
    <property type="entry name" value="CRAL-TRIO_dom_sf"/>
</dbReference>
<keyword evidence="4" id="KW-0333">Golgi apparatus</keyword>
<dbReference type="CDD" id="cd00170">
    <property type="entry name" value="SEC14"/>
    <property type="match status" value="1"/>
</dbReference>
<protein>
    <submittedName>
        <fullName evidence="8">Phosphatidylinositol/phosphatidylcholine transfer protein SFH9</fullName>
    </submittedName>
</protein>
<name>A0AAW2SCG6_9LAMI</name>
<feature type="domain" description="CRAL-TRIO" evidence="7">
    <location>
        <begin position="112"/>
        <end position="286"/>
    </location>
</feature>
<dbReference type="AlphaFoldDB" id="A0AAW2SCG6"/>
<organism evidence="8">
    <name type="scientific">Sesamum calycinum</name>
    <dbReference type="NCBI Taxonomy" id="2727403"/>
    <lineage>
        <taxon>Eukaryota</taxon>
        <taxon>Viridiplantae</taxon>
        <taxon>Streptophyta</taxon>
        <taxon>Embryophyta</taxon>
        <taxon>Tracheophyta</taxon>
        <taxon>Spermatophyta</taxon>
        <taxon>Magnoliopsida</taxon>
        <taxon>eudicotyledons</taxon>
        <taxon>Gunneridae</taxon>
        <taxon>Pentapetalae</taxon>
        <taxon>asterids</taxon>
        <taxon>lamiids</taxon>
        <taxon>Lamiales</taxon>
        <taxon>Pedaliaceae</taxon>
        <taxon>Sesamum</taxon>
    </lineage>
</organism>
<dbReference type="InterPro" id="IPR044822">
    <property type="entry name" value="Myb_DNA-bind_4"/>
</dbReference>
<evidence type="ECO:0000256" key="4">
    <source>
        <dbReference type="ARBA" id="ARBA00023034"/>
    </source>
</evidence>
<feature type="compositionally biased region" description="Low complexity" evidence="6">
    <location>
        <begin position="592"/>
        <end position="608"/>
    </location>
</feature>
<dbReference type="InterPro" id="IPR036273">
    <property type="entry name" value="CRAL/TRIO_N_dom_sf"/>
</dbReference>
<dbReference type="GO" id="GO:0005886">
    <property type="term" value="C:plasma membrane"/>
    <property type="evidence" value="ECO:0007669"/>
    <property type="project" value="UniProtKB-SubCell"/>
</dbReference>
<sequence>MRSLRRKAMNGPTSSTHDPNKPSRQVLPCRFVSISTEEFLDEDKEKAVTAFRKVLIERDLLPAPHDDYHNMLRFLKARKFDLDKTVHMWAEMLNWRKENGVDSIIQDFLYDESEEVQHYYPHGYHGVDKGGRPVYIERLGKVEPSKLMSVTTVERFLKYHIQGFEKAFSEKFPACSIAAKRHIDSTTTILDVQGLNWMSFGKLAHDLVMRMQRIDGSNYPETLHHMFIVNAGTGFKCLWNGLKGFLDPTTTAKIHVLGSKFQNKLLEVIDASQLPDFLGGSCSCPNQGGCLGSDKGPWRDPQLMKDFRGKTVQTSCSRSSAHSTMEATPHCSNETVLMSKLCTGAGVKNHRPSNLTRLVTEPRLPKGPISTRVMDVLFRLLTCICFLLGGLVRTLFKMENKEACRRTHFPNSNSQEEHYTLANSEELLHPCCQKLQHLEKLVTELLKKPAKIPPEKDDILLESLNRIKSIEHDLQKTKKALLATASKQVELCESMETLKGINLKEKWYSLKKGQLKAFQWEEVAVTVAARCGFDEPTKTSTQCRHKIEKLRKRYRSELQKPYPNSWQYFELMDQMERGPMPLNARPIAVVKSSPNNANSNSNNSNNMNHGYGSLYSSSADYYNNNNSRGDDGGGDSDDSDEEWGAGYGVEAAAKNKSKSINNIVRGDVKSGVRSAKRVAMERGFSDVSNRVARVLSNPVNVKRKQYYDGDDSDDDNDDDDSEEDVEDEQAEVEEEGEEGGGTELVSEIRGFAERFMRMENKKIELMRETERYRMEMEKKRMEMILEGRGRLSTPLAGHLELIRGQRWLKKLEGFAHDLKGGGTMQQPLLHKARRRRRRRRHQQPLLHKA</sequence>
<evidence type="ECO:0000313" key="8">
    <source>
        <dbReference type="EMBL" id="KAL0389854.1"/>
    </source>
</evidence>
<evidence type="ECO:0000259" key="7">
    <source>
        <dbReference type="PROSITE" id="PS50191"/>
    </source>
</evidence>